<evidence type="ECO:0000259" key="1">
    <source>
        <dbReference type="Pfam" id="PF12937"/>
    </source>
</evidence>
<gene>
    <name evidence="2" type="ORF">HK097_007912</name>
</gene>
<dbReference type="Pfam" id="PF12937">
    <property type="entry name" value="F-box-like"/>
    <property type="match status" value="1"/>
</dbReference>
<reference evidence="2" key="1">
    <citation type="submission" date="2020-05" db="EMBL/GenBank/DDBJ databases">
        <title>Phylogenomic resolution of chytrid fungi.</title>
        <authorList>
            <person name="Stajich J.E."/>
            <person name="Amses K."/>
            <person name="Simmons R."/>
            <person name="Seto K."/>
            <person name="Myers J."/>
            <person name="Bonds A."/>
            <person name="Quandt C.A."/>
            <person name="Barry K."/>
            <person name="Liu P."/>
            <person name="Grigoriev I."/>
            <person name="Longcore J.E."/>
            <person name="James T.Y."/>
        </authorList>
    </citation>
    <scope>NUCLEOTIDE SEQUENCE</scope>
    <source>
        <strain evidence="2">JEL0318</strain>
    </source>
</reference>
<dbReference type="EMBL" id="JADGJD010000433">
    <property type="protein sequence ID" value="KAJ3051112.1"/>
    <property type="molecule type" value="Genomic_DNA"/>
</dbReference>
<dbReference type="InterPro" id="IPR001810">
    <property type="entry name" value="F-box_dom"/>
</dbReference>
<organism evidence="2 3">
    <name type="scientific">Rhizophlyctis rosea</name>
    <dbReference type="NCBI Taxonomy" id="64517"/>
    <lineage>
        <taxon>Eukaryota</taxon>
        <taxon>Fungi</taxon>
        <taxon>Fungi incertae sedis</taxon>
        <taxon>Chytridiomycota</taxon>
        <taxon>Chytridiomycota incertae sedis</taxon>
        <taxon>Chytridiomycetes</taxon>
        <taxon>Rhizophlyctidales</taxon>
        <taxon>Rhizophlyctidaceae</taxon>
        <taxon>Rhizophlyctis</taxon>
    </lineage>
</organism>
<evidence type="ECO:0000313" key="2">
    <source>
        <dbReference type="EMBL" id="KAJ3051112.1"/>
    </source>
</evidence>
<keyword evidence="3" id="KW-1185">Reference proteome</keyword>
<protein>
    <recommendedName>
        <fullName evidence="1">F-box domain-containing protein</fullName>
    </recommendedName>
</protein>
<name>A0AAD5X4W7_9FUNG</name>
<accession>A0AAD5X4W7</accession>
<dbReference type="Proteomes" id="UP001212841">
    <property type="component" value="Unassembled WGS sequence"/>
</dbReference>
<comment type="caution">
    <text evidence="2">The sequence shown here is derived from an EMBL/GenBank/DDBJ whole genome shotgun (WGS) entry which is preliminary data.</text>
</comment>
<sequence length="209" mass="24694">MITGNTTPTAEQRLPPEVRLSQNADILHEIFAYYEHPFHLINVSKVSRLWRRTANHNIAWKHIAETMKPLEADFFWNDNYDFENGNHGIITAQDARIFCIKFFSDSCGVCLKGHRHWSRTSYCQKSRTYIKPCNCHQDFHRDYEIGYYSDDDDWDVSKPPKREDQPCVHECHGYLVRKCCMNCHAAVFRKRIITDIESLMKHYGFENEG</sequence>
<dbReference type="SUPFAM" id="SSF81383">
    <property type="entry name" value="F-box domain"/>
    <property type="match status" value="1"/>
</dbReference>
<feature type="domain" description="F-box" evidence="1">
    <location>
        <begin position="25"/>
        <end position="64"/>
    </location>
</feature>
<dbReference type="Gene3D" id="1.20.1280.50">
    <property type="match status" value="1"/>
</dbReference>
<dbReference type="AlphaFoldDB" id="A0AAD5X4W7"/>
<dbReference type="InterPro" id="IPR036047">
    <property type="entry name" value="F-box-like_dom_sf"/>
</dbReference>
<evidence type="ECO:0000313" key="3">
    <source>
        <dbReference type="Proteomes" id="UP001212841"/>
    </source>
</evidence>
<proteinExistence type="predicted"/>